<accession>A0ABR7YHA8</accession>
<keyword evidence="2" id="KW-1185">Reference proteome</keyword>
<comment type="caution">
    <text evidence="1">The sequence shown here is derived from an EMBL/GenBank/DDBJ whole genome shotgun (WGS) entry which is preliminary data.</text>
</comment>
<dbReference type="Gene3D" id="3.40.50.300">
    <property type="entry name" value="P-loop containing nucleotide triphosphate hydrolases"/>
    <property type="match status" value="1"/>
</dbReference>
<dbReference type="SUPFAM" id="SSF52540">
    <property type="entry name" value="P-loop containing nucleoside triphosphate hydrolases"/>
    <property type="match status" value="1"/>
</dbReference>
<gene>
    <name evidence="1" type="ORF">H8B04_14265</name>
</gene>
<sequence>MKFNLPTPWTNKEFEIDTLPELIYLVGPNGSGKSRFSEALQPHLENCRTLSADRLWIVCKA</sequence>
<dbReference type="Proteomes" id="UP000651271">
    <property type="component" value="Unassembled WGS sequence"/>
</dbReference>
<reference evidence="1 2" key="1">
    <citation type="submission" date="2020-08" db="EMBL/GenBank/DDBJ databases">
        <title>Sphingobacterium sp. DN04309 isolated from aquaculture water.</title>
        <authorList>
            <person name="Zhang M."/>
        </authorList>
    </citation>
    <scope>NUCLEOTIDE SEQUENCE [LARGE SCALE GENOMIC DNA]</scope>
    <source>
        <strain evidence="1 2">DN04309</strain>
    </source>
</reference>
<dbReference type="EMBL" id="JACOIJ010000035">
    <property type="protein sequence ID" value="MBD1430704.1"/>
    <property type="molecule type" value="Genomic_DNA"/>
</dbReference>
<dbReference type="InterPro" id="IPR027417">
    <property type="entry name" value="P-loop_NTPase"/>
</dbReference>
<evidence type="ECO:0000313" key="2">
    <source>
        <dbReference type="Proteomes" id="UP000651271"/>
    </source>
</evidence>
<protein>
    <recommendedName>
        <fullName evidence="3">ATP-binding cassette domain-containing protein</fullName>
    </recommendedName>
</protein>
<evidence type="ECO:0000313" key="1">
    <source>
        <dbReference type="EMBL" id="MBD1430704.1"/>
    </source>
</evidence>
<name>A0ABR7YHA8_9SPHI</name>
<proteinExistence type="predicted"/>
<evidence type="ECO:0008006" key="3">
    <source>
        <dbReference type="Google" id="ProtNLM"/>
    </source>
</evidence>
<dbReference type="RefSeq" id="WP_165291824.1">
    <property type="nucleotide sequence ID" value="NZ_JACOIJ010000035.1"/>
</dbReference>
<organism evidence="1 2">
    <name type="scientific">Sphingobacterium litopenaei</name>
    <dbReference type="NCBI Taxonomy" id="2763500"/>
    <lineage>
        <taxon>Bacteria</taxon>
        <taxon>Pseudomonadati</taxon>
        <taxon>Bacteroidota</taxon>
        <taxon>Sphingobacteriia</taxon>
        <taxon>Sphingobacteriales</taxon>
        <taxon>Sphingobacteriaceae</taxon>
        <taxon>Sphingobacterium</taxon>
    </lineage>
</organism>